<dbReference type="EMBL" id="JASVDS010000007">
    <property type="protein sequence ID" value="MDL5034243.1"/>
    <property type="molecule type" value="Genomic_DNA"/>
</dbReference>
<dbReference type="SUPFAM" id="SSF69279">
    <property type="entry name" value="Phage tail proteins"/>
    <property type="match status" value="1"/>
</dbReference>
<dbReference type="InterPro" id="IPR037026">
    <property type="entry name" value="Vgr_OB-fold_dom_sf"/>
</dbReference>
<protein>
    <submittedName>
        <fullName evidence="2">Type VI secretion system tip protein VgrG</fullName>
    </submittedName>
</protein>
<dbReference type="SUPFAM" id="SSF69255">
    <property type="entry name" value="gp5 N-terminal domain-like"/>
    <property type="match status" value="1"/>
</dbReference>
<dbReference type="Pfam" id="PF04717">
    <property type="entry name" value="Phage_base_V"/>
    <property type="match status" value="1"/>
</dbReference>
<feature type="domain" description="Gp5/Type VI secretion system Vgr protein OB-fold" evidence="1">
    <location>
        <begin position="376"/>
        <end position="450"/>
    </location>
</feature>
<proteinExistence type="predicted"/>
<evidence type="ECO:0000313" key="2">
    <source>
        <dbReference type="EMBL" id="MDL5034243.1"/>
    </source>
</evidence>
<sequence>MPQSPAVDTEGPVRVTVTCDGTPQDGLPLISLNVRHALNTVSWARLVLQDGDMPEGKVPLSDGDLFKPGAQISISVGYGDDEQALFSGIVVRHGFRIHGDNDSRLEIECRHTACKMTLGRRSAHHVDQTDSAIIETLISNHGLTADVEATTVQHKTLAQHYCSDWDFMLARADLLGLVVQCEDGKLAVKAPAFDAAAALQVTWGTDLIEFSSDIDARPQWTAVQASSWDIASQALLQGTSQEPASGTGQGNLDGSTLAAVASPATYALQSCAPQAKPLLDAWAKSAQLKAALARHRGSLSFQGSALARPGTVLELKGIGARFSGNCYLSAVQHEIQDGNWICHADFGMPADWQMQRADVQAPPNAGLLPGVRGLHIGKVVKLDGDPDGQQRVQISLPALMAETPDVWARLAQFHASNGFGSFFLPEVDDEVIVGFFNDDPSHPVVLGSLYSSSRPPPYELAAENNTKAIVTRYKHRVIFDEDKKSITIETASKNTLILDDDGKQCVLKDQNGNSITLDAGGITLNSVKDIKMTAQANIQGDATAGITLNAQANLKASALNISAEAQVGLTAKGNATAELSAAGQTTVKGGLVMIN</sequence>
<dbReference type="RefSeq" id="WP_285984315.1">
    <property type="nucleotide sequence ID" value="NZ_JASVDS010000007.1"/>
</dbReference>
<comment type="caution">
    <text evidence="2">The sequence shown here is derived from an EMBL/GenBank/DDBJ whole genome shotgun (WGS) entry which is preliminary data.</text>
</comment>
<evidence type="ECO:0000259" key="1">
    <source>
        <dbReference type="Pfam" id="PF04717"/>
    </source>
</evidence>
<dbReference type="Gene3D" id="2.40.50.230">
    <property type="entry name" value="Gp5 N-terminal domain"/>
    <property type="match status" value="1"/>
</dbReference>
<dbReference type="InterPro" id="IPR006531">
    <property type="entry name" value="Gp5/Vgr_OB"/>
</dbReference>
<dbReference type="Proteomes" id="UP001238603">
    <property type="component" value="Unassembled WGS sequence"/>
</dbReference>
<organism evidence="2 3">
    <name type="scientific">Roseateles subflavus</name>
    <dbReference type="NCBI Taxonomy" id="3053353"/>
    <lineage>
        <taxon>Bacteria</taxon>
        <taxon>Pseudomonadati</taxon>
        <taxon>Pseudomonadota</taxon>
        <taxon>Betaproteobacteria</taxon>
        <taxon>Burkholderiales</taxon>
        <taxon>Sphaerotilaceae</taxon>
        <taxon>Roseateles</taxon>
    </lineage>
</organism>
<dbReference type="NCBIfam" id="TIGR01646">
    <property type="entry name" value="vgr_GE"/>
    <property type="match status" value="1"/>
</dbReference>
<dbReference type="InterPro" id="IPR006533">
    <property type="entry name" value="T6SS_Vgr_RhsGE"/>
</dbReference>
<keyword evidence="3" id="KW-1185">Reference proteome</keyword>
<reference evidence="2 3" key="1">
    <citation type="submission" date="2023-06" db="EMBL/GenBank/DDBJ databases">
        <title>Pelomonas sp. APW6 16S ribosomal RNA gene genome sequencing and assembly.</title>
        <authorList>
            <person name="Woo H."/>
        </authorList>
    </citation>
    <scope>NUCLEOTIDE SEQUENCE [LARGE SCALE GENOMIC DNA]</scope>
    <source>
        <strain evidence="2 3">APW6</strain>
    </source>
</reference>
<name>A0ABT7LMZ3_9BURK</name>
<accession>A0ABT7LMZ3</accession>
<evidence type="ECO:0000313" key="3">
    <source>
        <dbReference type="Proteomes" id="UP001238603"/>
    </source>
</evidence>
<dbReference type="SUPFAM" id="SSF69349">
    <property type="entry name" value="Phage fibre proteins"/>
    <property type="match status" value="1"/>
</dbReference>
<gene>
    <name evidence="2" type="primary">vgrG</name>
    <name evidence="2" type="ORF">QRD43_20245</name>
</gene>